<keyword evidence="4" id="KW-0479">Metal-binding</keyword>
<evidence type="ECO:0000256" key="1">
    <source>
        <dbReference type="ARBA" id="ARBA00002180"/>
    </source>
</evidence>
<dbReference type="InterPro" id="IPR039537">
    <property type="entry name" value="Retrotran_Ty1/copia-like"/>
</dbReference>
<evidence type="ECO:0008006" key="18">
    <source>
        <dbReference type="Google" id="ProtNLM"/>
    </source>
</evidence>
<feature type="domain" description="Retrovirus-related Pol polyprotein from transposon TNT 1-94-like beta-barrel" evidence="15">
    <location>
        <begin position="6"/>
        <end position="53"/>
    </location>
</feature>
<dbReference type="EMBL" id="CP092886">
    <property type="protein sequence ID" value="UYV84146.1"/>
    <property type="molecule type" value="Genomic_DNA"/>
</dbReference>
<evidence type="ECO:0000256" key="4">
    <source>
        <dbReference type="ARBA" id="ARBA00022723"/>
    </source>
</evidence>
<evidence type="ECO:0000256" key="8">
    <source>
        <dbReference type="ARBA" id="ARBA00022840"/>
    </source>
</evidence>
<evidence type="ECO:0000259" key="15">
    <source>
        <dbReference type="Pfam" id="PF22936"/>
    </source>
</evidence>
<keyword evidence="13" id="KW-0233">DNA recombination</keyword>
<gene>
    <name evidence="16" type="ORF">LAZ67_X001314</name>
</gene>
<keyword evidence="12" id="KW-0548">Nucleotidyltransferase</keyword>
<evidence type="ECO:0000256" key="7">
    <source>
        <dbReference type="ARBA" id="ARBA00022801"/>
    </source>
</evidence>
<evidence type="ECO:0000259" key="14">
    <source>
        <dbReference type="Pfam" id="PF13976"/>
    </source>
</evidence>
<dbReference type="InterPro" id="IPR054722">
    <property type="entry name" value="PolX-like_BBD"/>
</dbReference>
<keyword evidence="6" id="KW-0255">Endonuclease</keyword>
<keyword evidence="10" id="KW-0229">DNA integration</keyword>
<comment type="function">
    <text evidence="1">The aspartyl protease (PR) mediates the proteolytic cleavages of the Gag and Gag-Pol polyproteins after assembly of the VLP.</text>
</comment>
<reference evidence="16 17" key="1">
    <citation type="submission" date="2022-03" db="EMBL/GenBank/DDBJ databases">
        <title>A chromosomal length assembly of Cordylochernes scorpioides.</title>
        <authorList>
            <person name="Zeh D."/>
            <person name="Zeh J."/>
        </authorList>
    </citation>
    <scope>NUCLEOTIDE SEQUENCE [LARGE SCALE GENOMIC DNA]</scope>
    <source>
        <strain evidence="16">IN4F17</strain>
        <tissue evidence="16">Whole Body</tissue>
    </source>
</reference>
<dbReference type="PANTHER" id="PTHR42648:SF11">
    <property type="entry name" value="TRANSPOSON TY4-P GAG-POL POLYPROTEIN"/>
    <property type="match status" value="1"/>
</dbReference>
<evidence type="ECO:0000256" key="9">
    <source>
        <dbReference type="ARBA" id="ARBA00022842"/>
    </source>
</evidence>
<keyword evidence="12" id="KW-0808">Transferase</keyword>
<dbReference type="Pfam" id="PF13976">
    <property type="entry name" value="gag_pre-integrs"/>
    <property type="match status" value="1"/>
</dbReference>
<keyword evidence="11" id="KW-0695">RNA-directed DNA polymerase</keyword>
<keyword evidence="17" id="KW-1185">Reference proteome</keyword>
<evidence type="ECO:0000256" key="6">
    <source>
        <dbReference type="ARBA" id="ARBA00022759"/>
    </source>
</evidence>
<feature type="domain" description="GAG-pre-integrase" evidence="14">
    <location>
        <begin position="81"/>
        <end position="155"/>
    </location>
</feature>
<keyword evidence="3" id="KW-0540">Nuclease</keyword>
<keyword evidence="7" id="KW-0378">Hydrolase</keyword>
<dbReference type="PANTHER" id="PTHR42648">
    <property type="entry name" value="TRANSPOSASE, PUTATIVE-RELATED"/>
    <property type="match status" value="1"/>
</dbReference>
<evidence type="ECO:0000256" key="12">
    <source>
        <dbReference type="ARBA" id="ARBA00022932"/>
    </source>
</evidence>
<keyword evidence="12" id="KW-0239">DNA-directed DNA polymerase</keyword>
<dbReference type="Pfam" id="PF22936">
    <property type="entry name" value="Pol_BBD"/>
    <property type="match status" value="1"/>
</dbReference>
<keyword evidence="5" id="KW-0547">Nucleotide-binding</keyword>
<evidence type="ECO:0000256" key="5">
    <source>
        <dbReference type="ARBA" id="ARBA00022741"/>
    </source>
</evidence>
<name>A0ABY6LSC7_9ARAC</name>
<evidence type="ECO:0000256" key="11">
    <source>
        <dbReference type="ARBA" id="ARBA00022918"/>
    </source>
</evidence>
<dbReference type="Proteomes" id="UP001235939">
    <property type="component" value="Chromosome X"/>
</dbReference>
<keyword evidence="9" id="KW-0460">Magnesium</keyword>
<evidence type="ECO:0000256" key="2">
    <source>
        <dbReference type="ARBA" id="ARBA00022670"/>
    </source>
</evidence>
<evidence type="ECO:0000313" key="17">
    <source>
        <dbReference type="Proteomes" id="UP001235939"/>
    </source>
</evidence>
<keyword evidence="8" id="KW-0067">ATP-binding</keyword>
<organism evidence="16 17">
    <name type="scientific">Cordylochernes scorpioides</name>
    <dbReference type="NCBI Taxonomy" id="51811"/>
    <lineage>
        <taxon>Eukaryota</taxon>
        <taxon>Metazoa</taxon>
        <taxon>Ecdysozoa</taxon>
        <taxon>Arthropoda</taxon>
        <taxon>Chelicerata</taxon>
        <taxon>Arachnida</taxon>
        <taxon>Pseudoscorpiones</taxon>
        <taxon>Cheliferoidea</taxon>
        <taxon>Chernetidae</taxon>
        <taxon>Cordylochernes</taxon>
    </lineage>
</organism>
<evidence type="ECO:0000256" key="10">
    <source>
        <dbReference type="ARBA" id="ARBA00022908"/>
    </source>
</evidence>
<evidence type="ECO:0000256" key="3">
    <source>
        <dbReference type="ARBA" id="ARBA00022722"/>
    </source>
</evidence>
<dbReference type="InterPro" id="IPR025724">
    <property type="entry name" value="GAG-pre-integrase_dom"/>
</dbReference>
<proteinExistence type="predicted"/>
<protein>
    <recommendedName>
        <fullName evidence="18">GAG-pre-integrase domain-containing protein</fullName>
    </recommendedName>
</protein>
<sequence length="223" mass="25062">MTASGITEAKGYGNIFFQTSIHNASIEIKLNNVLYVPNVRRNLLSVSKIEENGTRVTFRNMVARVFNPENRIIVEATNVNGLNIVKGKTLNSSKTAFNSERDHFQNNSLKTWHQRLCHIDSNTIEKMARREELVIGSEISSRDKVLCDDCCITKSTKVSHKNLGNIRSKRTLELIHTDICGPMPYSPLAPMEYFICENQLLKHLQQASSGMEFTAVIKACSAS</sequence>
<evidence type="ECO:0000313" key="16">
    <source>
        <dbReference type="EMBL" id="UYV84146.1"/>
    </source>
</evidence>
<keyword evidence="2" id="KW-0645">Protease</keyword>
<evidence type="ECO:0000256" key="13">
    <source>
        <dbReference type="ARBA" id="ARBA00023172"/>
    </source>
</evidence>
<accession>A0ABY6LSC7</accession>